<dbReference type="GO" id="GO:0008270">
    <property type="term" value="F:zinc ion binding"/>
    <property type="evidence" value="ECO:0007669"/>
    <property type="project" value="UniProtKB-KW"/>
</dbReference>
<keyword evidence="6" id="KW-0862">Zinc</keyword>
<keyword evidence="3" id="KW-0227">DNA damage</keyword>
<evidence type="ECO:0000256" key="1">
    <source>
        <dbReference type="ARBA" id="ARBA00022723"/>
    </source>
</evidence>
<accession>A0AA35VYN3</accession>
<dbReference type="GO" id="GO:0000725">
    <property type="term" value="P:recombinational repair"/>
    <property type="evidence" value="ECO:0007669"/>
    <property type="project" value="TreeGrafter"/>
</dbReference>
<evidence type="ECO:0000256" key="5">
    <source>
        <dbReference type="ARBA" id="ARBA00022801"/>
    </source>
</evidence>
<comment type="caution">
    <text evidence="12">The sequence shown here is derived from an EMBL/GenBank/DDBJ whole genome shotgun (WGS) entry which is preliminary data.</text>
</comment>
<sequence length="462" mass="49580">MPKLKSKTVFVCTSCENTSVKWEGQCRSCSAWNTIIEHSDAGRYGWLRKESFAAVHLADASSDDLPRMPLMSGEVNRVLGGGIVPGSLVLLAGDPGIGKSTLLLQLAAEVAKEHSCVFYVTGEESVSQVKMRADRLGIDGQNLYILTQTNVEDTLARLDEHLPALAVIDSIQTMYDPSLSSHPGNVSQIRECARRLLEWGKANNVPLILTGHVTKGGDIAGPRVLEHMVDVSLYMEGDAVSSWRLLRGVKNRFGSTNEVGVLEMTGSGLLDVSDPSESFLLDRPKGAMGSVVVPVLEGNRALLVEIQALTAPSTIPTPRRVATGYDAHRLLLVCSVAMRTCGMPLADYDVIVNVTGGLKIAEPAADLGVALAIASSFRSVPMPGDFAAVGEVGLSGEIRRAPQTERRVKEAARLGFRKCLVPGNTDDRACGPEALHYQRVDTLAQAINMCLPITRRISEAVA</sequence>
<dbReference type="GO" id="GO:0005829">
    <property type="term" value="C:cytosol"/>
    <property type="evidence" value="ECO:0007669"/>
    <property type="project" value="TreeGrafter"/>
</dbReference>
<dbReference type="Pfam" id="PF13481">
    <property type="entry name" value="AAA_25"/>
    <property type="match status" value="1"/>
</dbReference>
<dbReference type="InterPro" id="IPR027417">
    <property type="entry name" value="P-loop_NTPase"/>
</dbReference>
<dbReference type="AlphaFoldDB" id="A0AA35VYN3"/>
<feature type="domain" description="RecA family profile 1" evidence="11">
    <location>
        <begin position="64"/>
        <end position="213"/>
    </location>
</feature>
<proteinExistence type="inferred from homology"/>
<dbReference type="GO" id="GO:0003684">
    <property type="term" value="F:damaged DNA binding"/>
    <property type="evidence" value="ECO:0007669"/>
    <property type="project" value="InterPro"/>
</dbReference>
<evidence type="ECO:0000259" key="11">
    <source>
        <dbReference type="PROSITE" id="PS50162"/>
    </source>
</evidence>
<dbReference type="Gene3D" id="3.40.50.300">
    <property type="entry name" value="P-loop containing nucleotide triphosphate hydrolases"/>
    <property type="match status" value="1"/>
</dbReference>
<dbReference type="PANTHER" id="PTHR32472:SF10">
    <property type="entry name" value="DNA REPAIR PROTEIN RADA-LIKE PROTEIN"/>
    <property type="match status" value="1"/>
</dbReference>
<dbReference type="InterPro" id="IPR020568">
    <property type="entry name" value="Ribosomal_Su5_D2-typ_SF"/>
</dbReference>
<name>A0AA35VYN3_GEOBA</name>
<keyword evidence="13" id="KW-1185">Reference proteome</keyword>
<dbReference type="Pfam" id="PF13541">
    <property type="entry name" value="ChlI"/>
    <property type="match status" value="1"/>
</dbReference>
<gene>
    <name evidence="12" type="ORF">GBAR_LOCUS2592</name>
</gene>
<dbReference type="InterPro" id="IPR014721">
    <property type="entry name" value="Ribsml_uS5_D2-typ_fold_subgr"/>
</dbReference>
<keyword evidence="4" id="KW-0863">Zinc-finger</keyword>
<evidence type="ECO:0000256" key="6">
    <source>
        <dbReference type="ARBA" id="ARBA00022833"/>
    </source>
</evidence>
<dbReference type="CDD" id="cd01121">
    <property type="entry name" value="RadA_SMS_N"/>
    <property type="match status" value="1"/>
</dbReference>
<keyword evidence="7" id="KW-0067">ATP-binding</keyword>
<dbReference type="PRINTS" id="PR01874">
    <property type="entry name" value="DNAREPAIRADA"/>
</dbReference>
<keyword evidence="2" id="KW-0547">Nucleotide-binding</keyword>
<dbReference type="Pfam" id="PF18073">
    <property type="entry name" value="Zn_ribbon_LapB"/>
    <property type="match status" value="1"/>
</dbReference>
<reference evidence="12" key="1">
    <citation type="submission" date="2023-03" db="EMBL/GenBank/DDBJ databases">
        <authorList>
            <person name="Steffen K."/>
            <person name="Cardenas P."/>
        </authorList>
    </citation>
    <scope>NUCLEOTIDE SEQUENCE</scope>
</reference>
<dbReference type="PANTHER" id="PTHR32472">
    <property type="entry name" value="DNA REPAIR PROTEIN RADA"/>
    <property type="match status" value="1"/>
</dbReference>
<evidence type="ECO:0000256" key="4">
    <source>
        <dbReference type="ARBA" id="ARBA00022771"/>
    </source>
</evidence>
<evidence type="ECO:0000256" key="2">
    <source>
        <dbReference type="ARBA" id="ARBA00022741"/>
    </source>
</evidence>
<dbReference type="InterPro" id="IPR020588">
    <property type="entry name" value="RecA_ATP-bd"/>
</dbReference>
<organism evidence="12 13">
    <name type="scientific">Geodia barretti</name>
    <name type="common">Barrett's horny sponge</name>
    <dbReference type="NCBI Taxonomy" id="519541"/>
    <lineage>
        <taxon>Eukaryota</taxon>
        <taxon>Metazoa</taxon>
        <taxon>Porifera</taxon>
        <taxon>Demospongiae</taxon>
        <taxon>Heteroscleromorpha</taxon>
        <taxon>Tetractinellida</taxon>
        <taxon>Astrophorina</taxon>
        <taxon>Geodiidae</taxon>
        <taxon>Geodia</taxon>
    </lineage>
</organism>
<dbReference type="SMART" id="SM00382">
    <property type="entry name" value="AAA"/>
    <property type="match status" value="1"/>
</dbReference>
<dbReference type="PROSITE" id="PS50162">
    <property type="entry name" value="RECA_2"/>
    <property type="match status" value="1"/>
</dbReference>
<dbReference type="GO" id="GO:0005524">
    <property type="term" value="F:ATP binding"/>
    <property type="evidence" value="ECO:0007669"/>
    <property type="project" value="UniProtKB-KW"/>
</dbReference>
<dbReference type="InterPro" id="IPR003593">
    <property type="entry name" value="AAA+_ATPase"/>
</dbReference>
<evidence type="ECO:0000256" key="8">
    <source>
        <dbReference type="ARBA" id="ARBA00023016"/>
    </source>
</evidence>
<dbReference type="InterPro" id="IPR004504">
    <property type="entry name" value="DNA_repair_RadA"/>
</dbReference>
<evidence type="ECO:0000313" key="13">
    <source>
        <dbReference type="Proteomes" id="UP001174909"/>
    </source>
</evidence>
<dbReference type="NCBIfam" id="TIGR00416">
    <property type="entry name" value="sms"/>
    <property type="match status" value="1"/>
</dbReference>
<dbReference type="InterPro" id="IPR041166">
    <property type="entry name" value="Rubredoxin_2"/>
</dbReference>
<keyword evidence="8" id="KW-0346">Stress response</keyword>
<dbReference type="SUPFAM" id="SSF52540">
    <property type="entry name" value="P-loop containing nucleoside triphosphate hydrolases"/>
    <property type="match status" value="1"/>
</dbReference>
<keyword evidence="10" id="KW-0234">DNA repair</keyword>
<protein>
    <submittedName>
        <fullName evidence="12">DNA repair protein RadA</fullName>
    </submittedName>
</protein>
<evidence type="ECO:0000313" key="12">
    <source>
        <dbReference type="EMBL" id="CAI7999011.1"/>
    </source>
</evidence>
<keyword evidence="5" id="KW-0378">Hydrolase</keyword>
<dbReference type="HAMAP" id="MF_01498">
    <property type="entry name" value="RadA_bact"/>
    <property type="match status" value="1"/>
</dbReference>
<evidence type="ECO:0000256" key="9">
    <source>
        <dbReference type="ARBA" id="ARBA00023125"/>
    </source>
</evidence>
<evidence type="ECO:0000256" key="7">
    <source>
        <dbReference type="ARBA" id="ARBA00022840"/>
    </source>
</evidence>
<dbReference type="FunFam" id="3.40.50.300:FF:000050">
    <property type="entry name" value="DNA repair protein RadA"/>
    <property type="match status" value="1"/>
</dbReference>
<evidence type="ECO:0000256" key="3">
    <source>
        <dbReference type="ARBA" id="ARBA00022763"/>
    </source>
</evidence>
<keyword evidence="1" id="KW-0479">Metal-binding</keyword>
<dbReference type="Gene3D" id="3.30.230.10">
    <property type="match status" value="1"/>
</dbReference>
<keyword evidence="9" id="KW-0238">DNA-binding</keyword>
<dbReference type="SUPFAM" id="SSF54211">
    <property type="entry name" value="Ribosomal protein S5 domain 2-like"/>
    <property type="match status" value="1"/>
</dbReference>
<dbReference type="Proteomes" id="UP001174909">
    <property type="component" value="Unassembled WGS sequence"/>
</dbReference>
<dbReference type="GO" id="GO:0140664">
    <property type="term" value="F:ATP-dependent DNA damage sensor activity"/>
    <property type="evidence" value="ECO:0007669"/>
    <property type="project" value="InterPro"/>
</dbReference>
<dbReference type="GO" id="GO:0016787">
    <property type="term" value="F:hydrolase activity"/>
    <property type="evidence" value="ECO:0007669"/>
    <property type="project" value="UniProtKB-KW"/>
</dbReference>
<dbReference type="EMBL" id="CASHTH010000354">
    <property type="protein sequence ID" value="CAI7999011.1"/>
    <property type="molecule type" value="Genomic_DNA"/>
</dbReference>
<evidence type="ECO:0000256" key="10">
    <source>
        <dbReference type="ARBA" id="ARBA00023204"/>
    </source>
</evidence>